<keyword evidence="3" id="KW-0805">Transcription regulation</keyword>
<evidence type="ECO:0000256" key="5">
    <source>
        <dbReference type="ARBA" id="ARBA00023163"/>
    </source>
</evidence>
<dbReference type="SMART" id="SM00448">
    <property type="entry name" value="REC"/>
    <property type="match status" value="1"/>
</dbReference>
<keyword evidence="1 6" id="KW-0597">Phosphoprotein</keyword>
<dbReference type="EMBL" id="FOAA01000001">
    <property type="protein sequence ID" value="SEK34198.1"/>
    <property type="molecule type" value="Genomic_DNA"/>
</dbReference>
<name>A0A1H7G7U6_9GAMM</name>
<feature type="modified residue" description="4-aspartylphosphate" evidence="6">
    <location>
        <position position="51"/>
    </location>
</feature>
<dbReference type="Pfam" id="PF00072">
    <property type="entry name" value="Response_reg"/>
    <property type="match status" value="1"/>
</dbReference>
<dbReference type="Gene3D" id="6.10.250.690">
    <property type="match status" value="1"/>
</dbReference>
<dbReference type="GO" id="GO:0000976">
    <property type="term" value="F:transcription cis-regulatory region binding"/>
    <property type="evidence" value="ECO:0007669"/>
    <property type="project" value="TreeGrafter"/>
</dbReference>
<evidence type="ECO:0000256" key="2">
    <source>
        <dbReference type="ARBA" id="ARBA00023012"/>
    </source>
</evidence>
<evidence type="ECO:0000256" key="7">
    <source>
        <dbReference type="PROSITE-ProRule" id="PRU01091"/>
    </source>
</evidence>
<dbReference type="GO" id="GO:0000156">
    <property type="term" value="F:phosphorelay response regulator activity"/>
    <property type="evidence" value="ECO:0007669"/>
    <property type="project" value="TreeGrafter"/>
</dbReference>
<keyword evidence="11" id="KW-1185">Reference proteome</keyword>
<feature type="domain" description="OmpR/PhoB-type" evidence="9">
    <location>
        <begin position="124"/>
        <end position="218"/>
    </location>
</feature>
<protein>
    <submittedName>
        <fullName evidence="10">DNA-binding response regulator, OmpR family, contains REC and winged-helix (WHTH) domain</fullName>
    </submittedName>
</protein>
<dbReference type="PROSITE" id="PS50110">
    <property type="entry name" value="RESPONSE_REGULATORY"/>
    <property type="match status" value="1"/>
</dbReference>
<dbReference type="SUPFAM" id="SSF52172">
    <property type="entry name" value="CheY-like"/>
    <property type="match status" value="1"/>
</dbReference>
<evidence type="ECO:0000313" key="11">
    <source>
        <dbReference type="Proteomes" id="UP000199256"/>
    </source>
</evidence>
<accession>A0A1H7G7U6</accession>
<dbReference type="InterPro" id="IPR001789">
    <property type="entry name" value="Sig_transdc_resp-reg_receiver"/>
</dbReference>
<dbReference type="Gene3D" id="1.10.10.10">
    <property type="entry name" value="Winged helix-like DNA-binding domain superfamily/Winged helix DNA-binding domain"/>
    <property type="match status" value="1"/>
</dbReference>
<evidence type="ECO:0000259" key="9">
    <source>
        <dbReference type="PROSITE" id="PS51755"/>
    </source>
</evidence>
<gene>
    <name evidence="10" type="ORF">SAMN05444515_101461</name>
</gene>
<evidence type="ECO:0000256" key="3">
    <source>
        <dbReference type="ARBA" id="ARBA00023015"/>
    </source>
</evidence>
<sequence>MRILIVEDDAELGTRLQRRLHGEGLAVDLALNGVDGRHLGETEPYDLIVLDLGLPDLPGLEVLAAWRDRGITIPVLILTARNSWRERVEGLQQGADDYLGKPFHVEELLARILALLRRSAPVRDTTLRVGPWHLDEQRQMLVDGPTELSLTATEFKLLRYFLRHPGQVLSKTRLAEHLYEYESERDSNVLEVYVSRLRDKLGADVIQTRRGQGYLLALEPARQPSPQRVRNDM</sequence>
<proteinExistence type="predicted"/>
<dbReference type="InterPro" id="IPR001867">
    <property type="entry name" value="OmpR/PhoB-type_DNA-bd"/>
</dbReference>
<dbReference type="InterPro" id="IPR036388">
    <property type="entry name" value="WH-like_DNA-bd_sf"/>
</dbReference>
<dbReference type="STRING" id="1396821.SAMN05444515_101461"/>
<dbReference type="AlphaFoldDB" id="A0A1H7G7U6"/>
<feature type="domain" description="Response regulatory" evidence="8">
    <location>
        <begin position="2"/>
        <end position="116"/>
    </location>
</feature>
<dbReference type="PROSITE" id="PS51755">
    <property type="entry name" value="OMPR_PHOB"/>
    <property type="match status" value="1"/>
</dbReference>
<dbReference type="GO" id="GO:0032993">
    <property type="term" value="C:protein-DNA complex"/>
    <property type="evidence" value="ECO:0007669"/>
    <property type="project" value="TreeGrafter"/>
</dbReference>
<dbReference type="GO" id="GO:0006355">
    <property type="term" value="P:regulation of DNA-templated transcription"/>
    <property type="evidence" value="ECO:0007669"/>
    <property type="project" value="InterPro"/>
</dbReference>
<dbReference type="Proteomes" id="UP000199256">
    <property type="component" value="Unassembled WGS sequence"/>
</dbReference>
<dbReference type="OrthoDB" id="9802426at2"/>
<dbReference type="Pfam" id="PF00486">
    <property type="entry name" value="Trans_reg_C"/>
    <property type="match status" value="1"/>
</dbReference>
<evidence type="ECO:0000256" key="4">
    <source>
        <dbReference type="ARBA" id="ARBA00023125"/>
    </source>
</evidence>
<evidence type="ECO:0000256" key="1">
    <source>
        <dbReference type="ARBA" id="ARBA00022553"/>
    </source>
</evidence>
<dbReference type="RefSeq" id="WP_090250289.1">
    <property type="nucleotide sequence ID" value="NZ_FOAA01000001.1"/>
</dbReference>
<dbReference type="InterPro" id="IPR039420">
    <property type="entry name" value="WalR-like"/>
</dbReference>
<evidence type="ECO:0000256" key="6">
    <source>
        <dbReference type="PROSITE-ProRule" id="PRU00169"/>
    </source>
</evidence>
<dbReference type="PANTHER" id="PTHR48111">
    <property type="entry name" value="REGULATOR OF RPOS"/>
    <property type="match status" value="1"/>
</dbReference>
<dbReference type="FunFam" id="3.40.50.2300:FF:000002">
    <property type="entry name" value="DNA-binding response regulator PhoP"/>
    <property type="match status" value="1"/>
</dbReference>
<dbReference type="PANTHER" id="PTHR48111:SF37">
    <property type="entry name" value="RESPONSE REGULATOR PROTEIN CARR"/>
    <property type="match status" value="1"/>
</dbReference>
<dbReference type="InterPro" id="IPR011006">
    <property type="entry name" value="CheY-like_superfamily"/>
</dbReference>
<dbReference type="Gene3D" id="3.40.50.2300">
    <property type="match status" value="1"/>
</dbReference>
<evidence type="ECO:0000313" key="10">
    <source>
        <dbReference type="EMBL" id="SEK34198.1"/>
    </source>
</evidence>
<feature type="DNA-binding region" description="OmpR/PhoB-type" evidence="7">
    <location>
        <begin position="124"/>
        <end position="218"/>
    </location>
</feature>
<keyword evidence="4 7" id="KW-0238">DNA-binding</keyword>
<evidence type="ECO:0000259" key="8">
    <source>
        <dbReference type="PROSITE" id="PS50110"/>
    </source>
</evidence>
<keyword evidence="5" id="KW-0804">Transcription</keyword>
<organism evidence="10 11">
    <name type="scientific">Ectothiorhodospira marina</name>
    <dbReference type="NCBI Taxonomy" id="1396821"/>
    <lineage>
        <taxon>Bacteria</taxon>
        <taxon>Pseudomonadati</taxon>
        <taxon>Pseudomonadota</taxon>
        <taxon>Gammaproteobacteria</taxon>
        <taxon>Chromatiales</taxon>
        <taxon>Ectothiorhodospiraceae</taxon>
        <taxon>Ectothiorhodospira</taxon>
    </lineage>
</organism>
<dbReference type="CDD" id="cd00383">
    <property type="entry name" value="trans_reg_C"/>
    <property type="match status" value="1"/>
</dbReference>
<dbReference type="SMART" id="SM00862">
    <property type="entry name" value="Trans_reg_C"/>
    <property type="match status" value="1"/>
</dbReference>
<keyword evidence="2" id="KW-0902">Two-component regulatory system</keyword>
<dbReference type="GO" id="GO:0005829">
    <property type="term" value="C:cytosol"/>
    <property type="evidence" value="ECO:0007669"/>
    <property type="project" value="TreeGrafter"/>
</dbReference>
<reference evidence="11" key="1">
    <citation type="submission" date="2016-10" db="EMBL/GenBank/DDBJ databases">
        <authorList>
            <person name="Varghese N."/>
            <person name="Submissions S."/>
        </authorList>
    </citation>
    <scope>NUCLEOTIDE SEQUENCE [LARGE SCALE GENOMIC DNA]</scope>
    <source>
        <strain evidence="11">DSM 241</strain>
    </source>
</reference>